<evidence type="ECO:0000313" key="2">
    <source>
        <dbReference type="EMBL" id="TKR86467.1"/>
    </source>
</evidence>
<evidence type="ECO:0000313" key="3">
    <source>
        <dbReference type="Proteomes" id="UP000298663"/>
    </source>
</evidence>
<dbReference type="AlphaFoldDB" id="A0A4U5NSA4"/>
<keyword evidence="3" id="KW-1185">Reference proteome</keyword>
<reference evidence="2 3" key="2">
    <citation type="journal article" date="2019" name="G3 (Bethesda)">
        <title>Hybrid Assembly of the Genome of the Entomopathogenic Nematode Steinernema carpocapsae Identifies the X-Chromosome.</title>
        <authorList>
            <person name="Serra L."/>
            <person name="Macchietto M."/>
            <person name="Macias-Munoz A."/>
            <person name="McGill C.J."/>
            <person name="Rodriguez I.M."/>
            <person name="Rodriguez B."/>
            <person name="Murad R."/>
            <person name="Mortazavi A."/>
        </authorList>
    </citation>
    <scope>NUCLEOTIDE SEQUENCE [LARGE SCALE GENOMIC DNA]</scope>
    <source>
        <strain evidence="2 3">ALL</strain>
    </source>
</reference>
<name>A0A4U5NSA4_STECR</name>
<organism evidence="2 3">
    <name type="scientific">Steinernema carpocapsae</name>
    <name type="common">Entomopathogenic nematode</name>
    <dbReference type="NCBI Taxonomy" id="34508"/>
    <lineage>
        <taxon>Eukaryota</taxon>
        <taxon>Metazoa</taxon>
        <taxon>Ecdysozoa</taxon>
        <taxon>Nematoda</taxon>
        <taxon>Chromadorea</taxon>
        <taxon>Rhabditida</taxon>
        <taxon>Tylenchina</taxon>
        <taxon>Panagrolaimomorpha</taxon>
        <taxon>Strongyloidoidea</taxon>
        <taxon>Steinernematidae</taxon>
        <taxon>Steinernema</taxon>
    </lineage>
</organism>
<proteinExistence type="predicted"/>
<feature type="region of interest" description="Disordered" evidence="1">
    <location>
        <begin position="1"/>
        <end position="164"/>
    </location>
</feature>
<reference evidence="2 3" key="1">
    <citation type="journal article" date="2015" name="Genome Biol.">
        <title>Comparative genomics of Steinernema reveals deeply conserved gene regulatory networks.</title>
        <authorList>
            <person name="Dillman A.R."/>
            <person name="Macchietto M."/>
            <person name="Porter C.F."/>
            <person name="Rogers A."/>
            <person name="Williams B."/>
            <person name="Antoshechkin I."/>
            <person name="Lee M.M."/>
            <person name="Goodwin Z."/>
            <person name="Lu X."/>
            <person name="Lewis E.E."/>
            <person name="Goodrich-Blair H."/>
            <person name="Stock S.P."/>
            <person name="Adams B.J."/>
            <person name="Sternberg P.W."/>
            <person name="Mortazavi A."/>
        </authorList>
    </citation>
    <scope>NUCLEOTIDE SEQUENCE [LARGE SCALE GENOMIC DNA]</scope>
    <source>
        <strain evidence="2 3">ALL</strain>
    </source>
</reference>
<dbReference type="EMBL" id="AZBU02000003">
    <property type="protein sequence ID" value="TKR86467.1"/>
    <property type="molecule type" value="Genomic_DNA"/>
</dbReference>
<comment type="caution">
    <text evidence="2">The sequence shown here is derived from an EMBL/GenBank/DDBJ whole genome shotgun (WGS) entry which is preliminary data.</text>
</comment>
<accession>A0A4U5NSA4</accession>
<sequence length="194" mass="21042">MSSSLQDVDDSSVCTIPTPPPTNGERRSKNRPSVQLYRPPGLRSSDENKQAKPSSAAGLKQPKRDPNELTEENNNEKTISAERTENSSSPLSNSPTSSPNGNSRGVLKRNDSSVSNSSQRSHHRASPPAMFVKNNSSSGPKGSHKKEQTPLRPANQQKKKQFGSKEVGEIAVGFKQLSFSKEAGNIENFLNGKE</sequence>
<dbReference type="STRING" id="34508.A0A4U5NSA4"/>
<dbReference type="Proteomes" id="UP000298663">
    <property type="component" value="Unassembled WGS sequence"/>
</dbReference>
<protein>
    <submittedName>
        <fullName evidence="2">Uncharacterized protein</fullName>
    </submittedName>
</protein>
<evidence type="ECO:0000256" key="1">
    <source>
        <dbReference type="SAM" id="MobiDB-lite"/>
    </source>
</evidence>
<gene>
    <name evidence="2" type="ORF">L596_011057</name>
</gene>
<feature type="compositionally biased region" description="Low complexity" evidence="1">
    <location>
        <begin position="86"/>
        <end position="103"/>
    </location>
</feature>